<feature type="transmembrane region" description="Helical" evidence="1">
    <location>
        <begin position="279"/>
        <end position="301"/>
    </location>
</feature>
<gene>
    <name evidence="2" type="ORF">TeGR_g10162</name>
</gene>
<keyword evidence="1" id="KW-0812">Transmembrane</keyword>
<accession>A0ABQ6MJX6</accession>
<dbReference type="EMBL" id="BRYB01001505">
    <property type="protein sequence ID" value="GMI27294.1"/>
    <property type="molecule type" value="Genomic_DNA"/>
</dbReference>
<evidence type="ECO:0000256" key="1">
    <source>
        <dbReference type="SAM" id="Phobius"/>
    </source>
</evidence>
<name>A0ABQ6MJX6_9STRA</name>
<feature type="non-terminal residue" evidence="2">
    <location>
        <position position="351"/>
    </location>
</feature>
<keyword evidence="1" id="KW-1133">Transmembrane helix</keyword>
<proteinExistence type="predicted"/>
<keyword evidence="1" id="KW-0472">Membrane</keyword>
<sequence length="351" mass="39632">MPMLRNPLVLDALLPAAGSDIDRVSNRAIVCLYNLSRKSENRALMRDDVRIMEALTALMDTEGSKMVLFRICYIGDLPPYPYPTLDLSLFCSRPFHHQLSLCKALIREYPKQVKRKRGRAVLELARAEHFPAPIIRLISDCVSASAVAFSLTHLVGYKRSQIPLVRAQRHTLMCCLVHLANAPAPPAVEDSRGELNPGKALKGYLKGGMDPWADWRPQNYTTAHADRRLNTIYDDQSSAEIGSTENIDFAGIFSGTMENFLNAWLLAETLTPAVVLKNFVVFAAMGTVLIGGALMCIRGKYRDKYDGIRRKHRVQNERDEKEGMTSDRQKNEYILKQATPMFITYMDNMFM</sequence>
<comment type="caution">
    <text evidence="2">The sequence shown here is derived from an EMBL/GenBank/DDBJ whole genome shotgun (WGS) entry which is preliminary data.</text>
</comment>
<reference evidence="2 3" key="1">
    <citation type="journal article" date="2023" name="Commun. Biol.">
        <title>Genome analysis of Parmales, the sister group of diatoms, reveals the evolutionary specialization of diatoms from phago-mixotrophs to photoautotrophs.</title>
        <authorList>
            <person name="Ban H."/>
            <person name="Sato S."/>
            <person name="Yoshikawa S."/>
            <person name="Yamada K."/>
            <person name="Nakamura Y."/>
            <person name="Ichinomiya M."/>
            <person name="Sato N."/>
            <person name="Blanc-Mathieu R."/>
            <person name="Endo H."/>
            <person name="Kuwata A."/>
            <person name="Ogata H."/>
        </authorList>
    </citation>
    <scope>NUCLEOTIDE SEQUENCE [LARGE SCALE GENOMIC DNA]</scope>
</reference>
<evidence type="ECO:0000313" key="3">
    <source>
        <dbReference type="Proteomes" id="UP001165060"/>
    </source>
</evidence>
<dbReference type="Proteomes" id="UP001165060">
    <property type="component" value="Unassembled WGS sequence"/>
</dbReference>
<protein>
    <submittedName>
        <fullName evidence="2">Uncharacterized protein</fullName>
    </submittedName>
</protein>
<keyword evidence="3" id="KW-1185">Reference proteome</keyword>
<organism evidence="2 3">
    <name type="scientific">Tetraparma gracilis</name>
    <dbReference type="NCBI Taxonomy" id="2962635"/>
    <lineage>
        <taxon>Eukaryota</taxon>
        <taxon>Sar</taxon>
        <taxon>Stramenopiles</taxon>
        <taxon>Ochrophyta</taxon>
        <taxon>Bolidophyceae</taxon>
        <taxon>Parmales</taxon>
        <taxon>Triparmaceae</taxon>
        <taxon>Tetraparma</taxon>
    </lineage>
</organism>
<evidence type="ECO:0000313" key="2">
    <source>
        <dbReference type="EMBL" id="GMI27294.1"/>
    </source>
</evidence>